<proteinExistence type="predicted"/>
<evidence type="ECO:0000313" key="2">
    <source>
        <dbReference type="EMBL" id="KKL14744.1"/>
    </source>
</evidence>
<protein>
    <recommendedName>
        <fullName evidence="1">Phage terminase large subunit GpA ATPase domain-containing protein</fullName>
    </recommendedName>
</protein>
<sequence>SDLNESSKLKSIPVDRVVFDEVDHMDEEVVAKARGRMGHSKVKQERYLSNPIVPGCGIDRIFLTSDQRHWFRRCTCGEWTCAELFFMEDPELCVRKRDDGTGYIACKKCGKEVFIRDGEWVPSVRENSDFMHGYRWSQLTSAFNDPAEILADFSNPPKGNLADVYRLRLGLPYIAAEDRLTEAQVYGCCNNDGMYPSHEGPCAMGVDVGKIKHIVIGVKTGNEQYTIVKVVRLSAWEDIHDLAGRFNVKSAVIDIRPYQDSVRKFQLEEPYRIFLCEYSSNPAYTRMWDTKRGIVKDYRTALFDETHRMVVTPGMLTIPRVSPEIKEFARQMCDAYKLLVTNDRTGAKEYRYKGENEHYRNALNYFLLAASGCRIGRVGSTKNRQKVADNDYERV</sequence>
<evidence type="ECO:0000259" key="1">
    <source>
        <dbReference type="Pfam" id="PF05876"/>
    </source>
</evidence>
<dbReference type="EMBL" id="LAZR01040336">
    <property type="protein sequence ID" value="KKL14744.1"/>
    <property type="molecule type" value="Genomic_DNA"/>
</dbReference>
<organism evidence="2">
    <name type="scientific">marine sediment metagenome</name>
    <dbReference type="NCBI Taxonomy" id="412755"/>
    <lineage>
        <taxon>unclassified sequences</taxon>
        <taxon>metagenomes</taxon>
        <taxon>ecological metagenomes</taxon>
    </lineage>
</organism>
<dbReference type="Pfam" id="PF05876">
    <property type="entry name" value="GpA_ATPase"/>
    <property type="match status" value="1"/>
</dbReference>
<reference evidence="2" key="1">
    <citation type="journal article" date="2015" name="Nature">
        <title>Complex archaea that bridge the gap between prokaryotes and eukaryotes.</title>
        <authorList>
            <person name="Spang A."/>
            <person name="Saw J.H."/>
            <person name="Jorgensen S.L."/>
            <person name="Zaremba-Niedzwiedzka K."/>
            <person name="Martijn J."/>
            <person name="Lind A.E."/>
            <person name="van Eijk R."/>
            <person name="Schleper C."/>
            <person name="Guy L."/>
            <person name="Ettema T.J."/>
        </authorList>
    </citation>
    <scope>NUCLEOTIDE SEQUENCE</scope>
</reference>
<dbReference type="AlphaFoldDB" id="A0A0F9AYQ9"/>
<feature type="non-terminal residue" evidence="2">
    <location>
        <position position="1"/>
    </location>
</feature>
<dbReference type="InterPro" id="IPR046453">
    <property type="entry name" value="GpA_ATPase"/>
</dbReference>
<feature type="domain" description="Phage terminase large subunit GpA ATPase" evidence="1">
    <location>
        <begin position="6"/>
        <end position="113"/>
    </location>
</feature>
<name>A0A0F9AYQ9_9ZZZZ</name>
<dbReference type="GO" id="GO:0016887">
    <property type="term" value="F:ATP hydrolysis activity"/>
    <property type="evidence" value="ECO:0007669"/>
    <property type="project" value="InterPro"/>
</dbReference>
<comment type="caution">
    <text evidence="2">The sequence shown here is derived from an EMBL/GenBank/DDBJ whole genome shotgun (WGS) entry which is preliminary data.</text>
</comment>
<gene>
    <name evidence="2" type="ORF">LCGC14_2512600</name>
</gene>
<accession>A0A0F9AYQ9</accession>